<feature type="chain" id="PRO_5032739869" evidence="2">
    <location>
        <begin position="16"/>
        <end position="108"/>
    </location>
</feature>
<organism evidence="3 4">
    <name type="scientific">Phtheirospermum japonicum</name>
    <dbReference type="NCBI Taxonomy" id="374723"/>
    <lineage>
        <taxon>Eukaryota</taxon>
        <taxon>Viridiplantae</taxon>
        <taxon>Streptophyta</taxon>
        <taxon>Embryophyta</taxon>
        <taxon>Tracheophyta</taxon>
        <taxon>Spermatophyta</taxon>
        <taxon>Magnoliopsida</taxon>
        <taxon>eudicotyledons</taxon>
        <taxon>Gunneridae</taxon>
        <taxon>Pentapetalae</taxon>
        <taxon>asterids</taxon>
        <taxon>lamiids</taxon>
        <taxon>Lamiales</taxon>
        <taxon>Orobanchaceae</taxon>
        <taxon>Orobanchaceae incertae sedis</taxon>
        <taxon>Phtheirospermum</taxon>
    </lineage>
</organism>
<evidence type="ECO:0000313" key="4">
    <source>
        <dbReference type="Proteomes" id="UP000653305"/>
    </source>
</evidence>
<accession>A0A830BU08</accession>
<name>A0A830BU08_9LAMI</name>
<comment type="caution">
    <text evidence="3">The sequence shown here is derived from an EMBL/GenBank/DDBJ whole genome shotgun (WGS) entry which is preliminary data.</text>
</comment>
<dbReference type="OrthoDB" id="1677215at2759"/>
<dbReference type="EMBL" id="BMAC01000137">
    <property type="protein sequence ID" value="GFP87105.1"/>
    <property type="molecule type" value="Genomic_DNA"/>
</dbReference>
<keyword evidence="4" id="KW-1185">Reference proteome</keyword>
<keyword evidence="1" id="KW-0175">Coiled coil</keyword>
<keyword evidence="2" id="KW-0732">Signal</keyword>
<evidence type="ECO:0000256" key="2">
    <source>
        <dbReference type="SAM" id="SignalP"/>
    </source>
</evidence>
<feature type="coiled-coil region" evidence="1">
    <location>
        <begin position="37"/>
        <end position="64"/>
    </location>
</feature>
<gene>
    <name evidence="3" type="ORF">PHJA_000854300</name>
</gene>
<evidence type="ECO:0000256" key="1">
    <source>
        <dbReference type="SAM" id="Coils"/>
    </source>
</evidence>
<dbReference type="AlphaFoldDB" id="A0A830BU08"/>
<feature type="signal peptide" evidence="2">
    <location>
        <begin position="1"/>
        <end position="15"/>
    </location>
</feature>
<sequence length="108" mass="12262">MNLSSILCTLLGASATLFLILPEIEKTRKRKVAIDKLKIISVALQQAEERAARYEQRHDRILSQICCYYMINQNLEEALAGARDAMNEALQFAVGLRNMQMEIINSFS</sequence>
<reference evidence="3" key="1">
    <citation type="submission" date="2020-07" db="EMBL/GenBank/DDBJ databases">
        <title>Ethylene signaling mediates host invasion by parasitic plants.</title>
        <authorList>
            <person name="Yoshida S."/>
        </authorList>
    </citation>
    <scope>NUCLEOTIDE SEQUENCE</scope>
    <source>
        <strain evidence="3">Okayama</strain>
    </source>
</reference>
<dbReference type="Proteomes" id="UP000653305">
    <property type="component" value="Unassembled WGS sequence"/>
</dbReference>
<protein>
    <submittedName>
        <fullName evidence="3">Uncharacterized protein</fullName>
    </submittedName>
</protein>
<evidence type="ECO:0000313" key="3">
    <source>
        <dbReference type="EMBL" id="GFP87105.1"/>
    </source>
</evidence>
<proteinExistence type="predicted"/>